<dbReference type="PANTHER" id="PTHR43392:SF2">
    <property type="entry name" value="AAA-TYPE ATPASE FAMILY PROTEIN _ ANKYRIN REPEAT FAMILY PROTEIN"/>
    <property type="match status" value="1"/>
</dbReference>
<dbReference type="CDD" id="cd00009">
    <property type="entry name" value="AAA"/>
    <property type="match status" value="1"/>
</dbReference>
<dbReference type="GO" id="GO:0005524">
    <property type="term" value="F:ATP binding"/>
    <property type="evidence" value="ECO:0007669"/>
    <property type="project" value="UniProtKB-KW"/>
</dbReference>
<dbReference type="SUPFAM" id="SSF52540">
    <property type="entry name" value="P-loop containing nucleoside triphosphate hydrolases"/>
    <property type="match status" value="2"/>
</dbReference>
<dbReference type="EMBL" id="JAFBEB010000006">
    <property type="protein sequence ID" value="MBM7590458.1"/>
    <property type="molecule type" value="Genomic_DNA"/>
</dbReference>
<dbReference type="FunFam" id="3.40.50.300:FF:000216">
    <property type="entry name" value="Type VII secretion ATPase EccA"/>
    <property type="match status" value="2"/>
</dbReference>
<evidence type="ECO:0000256" key="2">
    <source>
        <dbReference type="ARBA" id="ARBA00022741"/>
    </source>
</evidence>
<gene>
    <name evidence="5" type="ORF">JOD01_002062</name>
</gene>
<reference evidence="5" key="1">
    <citation type="submission" date="2021-01" db="EMBL/GenBank/DDBJ databases">
        <title>Genomic Encyclopedia of Type Strains, Phase IV (KMG-IV): sequencing the most valuable type-strain genomes for metagenomic binning, comparative biology and taxonomic classification.</title>
        <authorList>
            <person name="Goeker M."/>
        </authorList>
    </citation>
    <scope>NUCLEOTIDE SEQUENCE</scope>
    <source>
        <strain evidence="5">DSM 25523</strain>
    </source>
</reference>
<evidence type="ECO:0000313" key="6">
    <source>
        <dbReference type="Proteomes" id="UP000717624"/>
    </source>
</evidence>
<feature type="domain" description="AAA+ ATPase" evidence="4">
    <location>
        <begin position="286"/>
        <end position="428"/>
    </location>
</feature>
<sequence length="803" mass="90953">MTIDPKLTERRSFLQLLEQPEQLSEWPEADIILCLRQIEQERQGGTRASQELDYVETLLLTALGEKRMGKPGGEALAEEWLWRACELTPSHQPAARQLGKLLLEKLKRHSFVSDFPVIRETDNGATRKRLVEQLLAQIDREQNSTQNWYQVLDMLGKLSPHMPPAEQEKIVQMLDLYRERERLLNQLLMIAEKYAESLKGMFYSSEMLAELQALIRRLALQQQRKENLLSDSAQTTAEMEVQPTALQELQQLIGLEEIKERVQQLYHFYRYQQLRQEKGFQLRDPLPLHLVLMGNPGTGKTTLARLSARLYHELGLLERPEVIEADRSQLVGAFVGQTEERTMEMIKRAAGGVLFIDEAYSLKRADSHGSDYGQVAIDTLVSAMTSEQWAGKFVVILAGYPEEMRHFLLANPGLRSRFPETGHFLLPDYSTNELITIAEQVAERNDYSLTDSAKKALKQRIDQERVDATFGNARTVTNIVLDAIFAKGRLLDRDSPLHLDDFTLLYPEDVQKQPFAQQAEQSAEQQLAQLIGLEPIKRELEKVRGFLLVQQERVNRGLPAVPIELHAVFTGNPGTGKTTVAHLYAQTLRECGYLKRGHLVIASRADLVGGYVGQTAVQTRRKIREALGGVLFVDEAYALATGGELDFGREAITTMVDEMTRHKENLVIVLAGYPREMERLLQVNPGLASRFKKYFLFPDYTPAQLAAMFAAKLAGLGYQLAEGVLEQLQQQFELGAKQGWLDGNGRLVSNLVQEAIQNQALRLAETPFEQLSTDYLQQVIWQDLASLFPAESQTNSTEQEQAR</sequence>
<dbReference type="InterPro" id="IPR027417">
    <property type="entry name" value="P-loop_NTPase"/>
</dbReference>
<protein>
    <submittedName>
        <fullName evidence="5">SpoVK/Ycf46/Vps4 family AAA+-type ATPase</fullName>
    </submittedName>
</protein>
<dbReference type="PANTHER" id="PTHR43392">
    <property type="entry name" value="AAA-TYPE ATPASE FAMILY PROTEIN / ANKYRIN REPEAT FAMILY PROTEIN"/>
    <property type="match status" value="1"/>
</dbReference>
<evidence type="ECO:0000256" key="3">
    <source>
        <dbReference type="ARBA" id="ARBA00022840"/>
    </source>
</evidence>
<name>A0A938XZI9_9BACL</name>
<dbReference type="RefSeq" id="WP_204518209.1">
    <property type="nucleotide sequence ID" value="NZ_BAABIN010000002.1"/>
</dbReference>
<comment type="caution">
    <text evidence="5">The sequence shown here is derived from an EMBL/GenBank/DDBJ whole genome shotgun (WGS) entry which is preliminary data.</text>
</comment>
<dbReference type="InterPro" id="IPR003959">
    <property type="entry name" value="ATPase_AAA_core"/>
</dbReference>
<dbReference type="InterPro" id="IPR041627">
    <property type="entry name" value="AAA_lid_6"/>
</dbReference>
<dbReference type="Proteomes" id="UP000717624">
    <property type="component" value="Unassembled WGS sequence"/>
</dbReference>
<dbReference type="AlphaFoldDB" id="A0A938XZI9"/>
<dbReference type="InterPro" id="IPR003593">
    <property type="entry name" value="AAA+_ATPase"/>
</dbReference>
<dbReference type="PRINTS" id="PR00819">
    <property type="entry name" value="CBXCFQXSUPER"/>
</dbReference>
<comment type="similarity">
    <text evidence="1">Belongs to the CbxX/CfxQ family.</text>
</comment>
<keyword evidence="2" id="KW-0547">Nucleotide-binding</keyword>
<dbReference type="GO" id="GO:0016887">
    <property type="term" value="F:ATP hydrolysis activity"/>
    <property type="evidence" value="ECO:0007669"/>
    <property type="project" value="InterPro"/>
</dbReference>
<keyword evidence="3" id="KW-0067">ATP-binding</keyword>
<feature type="domain" description="AAA+ ATPase" evidence="4">
    <location>
        <begin position="563"/>
        <end position="699"/>
    </location>
</feature>
<dbReference type="Gene3D" id="1.10.8.60">
    <property type="match status" value="1"/>
</dbReference>
<dbReference type="Gene3D" id="3.40.50.300">
    <property type="entry name" value="P-loop containing nucleotide triphosphate hydrolases"/>
    <property type="match status" value="2"/>
</dbReference>
<dbReference type="SMART" id="SM00382">
    <property type="entry name" value="AAA"/>
    <property type="match status" value="2"/>
</dbReference>
<dbReference type="Pfam" id="PF00004">
    <property type="entry name" value="AAA"/>
    <property type="match status" value="2"/>
</dbReference>
<dbReference type="InterPro" id="IPR050773">
    <property type="entry name" value="CbxX/CfxQ_RuBisCO_ESX"/>
</dbReference>
<organism evidence="5 6">
    <name type="scientific">Brevibacillus fulvus</name>
    <dbReference type="NCBI Taxonomy" id="1125967"/>
    <lineage>
        <taxon>Bacteria</taxon>
        <taxon>Bacillati</taxon>
        <taxon>Bacillota</taxon>
        <taxon>Bacilli</taxon>
        <taxon>Bacillales</taxon>
        <taxon>Paenibacillaceae</taxon>
        <taxon>Brevibacillus</taxon>
    </lineage>
</organism>
<evidence type="ECO:0000259" key="4">
    <source>
        <dbReference type="SMART" id="SM00382"/>
    </source>
</evidence>
<evidence type="ECO:0000256" key="1">
    <source>
        <dbReference type="ARBA" id="ARBA00010378"/>
    </source>
</evidence>
<keyword evidence="6" id="KW-1185">Reference proteome</keyword>
<dbReference type="InterPro" id="IPR000641">
    <property type="entry name" value="CbxX/CfxQ"/>
</dbReference>
<accession>A0A938XZI9</accession>
<proteinExistence type="inferred from homology"/>
<evidence type="ECO:0000313" key="5">
    <source>
        <dbReference type="EMBL" id="MBM7590458.1"/>
    </source>
</evidence>
<dbReference type="Pfam" id="PF17866">
    <property type="entry name" value="AAA_lid_6"/>
    <property type="match status" value="2"/>
</dbReference>